<dbReference type="AlphaFoldDB" id="A0AAJ1QYA6"/>
<gene>
    <name evidence="2" type="ORF">QWY81_10310</name>
</gene>
<feature type="coiled-coil region" evidence="1">
    <location>
        <begin position="445"/>
        <end position="472"/>
    </location>
</feature>
<organism evidence="2 3">
    <name type="scientific">Polaribacter sejongensis</name>
    <dbReference type="NCBI Taxonomy" id="985043"/>
    <lineage>
        <taxon>Bacteria</taxon>
        <taxon>Pseudomonadati</taxon>
        <taxon>Bacteroidota</taxon>
        <taxon>Flavobacteriia</taxon>
        <taxon>Flavobacteriales</taxon>
        <taxon>Flavobacteriaceae</taxon>
    </lineage>
</organism>
<evidence type="ECO:0000313" key="2">
    <source>
        <dbReference type="EMBL" id="MDN3619846.1"/>
    </source>
</evidence>
<name>A0AAJ1QYA6_9FLAO</name>
<accession>A0AAJ1QYA6</accession>
<dbReference type="InterPro" id="IPR027417">
    <property type="entry name" value="P-loop_NTPase"/>
</dbReference>
<comment type="caution">
    <text evidence="2">The sequence shown here is derived from an EMBL/GenBank/DDBJ whole genome shotgun (WGS) entry which is preliminary data.</text>
</comment>
<evidence type="ECO:0000256" key="1">
    <source>
        <dbReference type="SAM" id="Coils"/>
    </source>
</evidence>
<dbReference type="Gene3D" id="3.40.50.300">
    <property type="entry name" value="P-loop containing nucleotide triphosphate hydrolases"/>
    <property type="match status" value="1"/>
</dbReference>
<sequence>MKGDRKVYHEKFHSKINIIRGDNSTGKSSISNFIFFLLGGDFVDWLPEAKSCDYIIGELSINGVAITIKRDLEKNIKKQVMSMRPMHINVSRMEDATKSFTNGWWVYPYSKSGDVETFSQVIFKLLNFPEISTENQETITLNQILRLLYVDQLSSLTALMRNEDFDSPLVRSAIGNLLLGTYNDDLLKLEKDLRINKKEYANIKSQVSAIQDVFTNSNIEFDSDKISKKLESLEEQKLKLNETLKNPDKISENTKSTDIKKELDFLRKILINQKKDYEKVKSNINNLTTELIDGRDFILVLEDKVSDINKSIATRKQFGKLDIEYCPSCLEKLDIIDENHCNLCKREIEDPLNINKFSRMKLEIEMQLKESNILIRQRTNELDKEKNILKKSTKELKDAQTDYDTFIGKSRSSIDTKIDKIIELKSKVSYEIKFLNDLLNLTSSYSEYRIRQSQLKGKIEELNNKIQTYSKQQKISASKAYAKINEYAIEIIRADGNYEEKFKNGFNASIDFRNNSFSLDGRNRFSASSMVVLKNAMRFAIFFASLELDFFRYPKFILCDNIEDKGMVDDRSKNFQKKIVEISEREIFEKIDFQIIFTTSKIESDINIPKYTIGDFYNHKNKTLNLDRLS</sequence>
<proteinExistence type="predicted"/>
<keyword evidence="1" id="KW-0175">Coiled coil</keyword>
<feature type="coiled-coil region" evidence="1">
    <location>
        <begin position="375"/>
        <end position="402"/>
    </location>
</feature>
<evidence type="ECO:0000313" key="3">
    <source>
        <dbReference type="Proteomes" id="UP001228636"/>
    </source>
</evidence>
<dbReference type="EMBL" id="JAUFQH010000008">
    <property type="protein sequence ID" value="MDN3619846.1"/>
    <property type="molecule type" value="Genomic_DNA"/>
</dbReference>
<feature type="coiled-coil region" evidence="1">
    <location>
        <begin position="186"/>
        <end position="243"/>
    </location>
</feature>
<reference evidence="2 3" key="1">
    <citation type="journal article" date="2014" name="Int. J. Syst. Evol. Microbiol.">
        <title>Complete genome sequence of Corynebacterium casei LMG S-19264T (=DSM 44701T), isolated from a smear-ripened cheese.</title>
        <authorList>
            <consortium name="US DOE Joint Genome Institute (JGI-PGF)"/>
            <person name="Walter F."/>
            <person name="Albersmeier A."/>
            <person name="Kalinowski J."/>
            <person name="Ruckert C."/>
        </authorList>
    </citation>
    <scope>NUCLEOTIDE SEQUENCE [LARGE SCALE GENOMIC DNA]</scope>
    <source>
        <strain evidence="2 3">CECT 8670</strain>
    </source>
</reference>
<evidence type="ECO:0008006" key="4">
    <source>
        <dbReference type="Google" id="ProtNLM"/>
    </source>
</evidence>
<dbReference type="Proteomes" id="UP001228636">
    <property type="component" value="Unassembled WGS sequence"/>
</dbReference>
<protein>
    <recommendedName>
        <fullName evidence="4">Rad50/SbcC-type AAA domain-containing protein</fullName>
    </recommendedName>
</protein>